<evidence type="ECO:0000256" key="11">
    <source>
        <dbReference type="HAMAP-Rule" id="MF_00392"/>
    </source>
</evidence>
<dbReference type="GO" id="GO:0009245">
    <property type="term" value="P:lipid A biosynthetic process"/>
    <property type="evidence" value="ECO:0007669"/>
    <property type="project" value="UniProtKB-UniRule"/>
</dbReference>
<evidence type="ECO:0000256" key="5">
    <source>
        <dbReference type="ARBA" id="ARBA00022516"/>
    </source>
</evidence>
<keyword evidence="7 11" id="KW-0328">Glycosyltransferase</keyword>
<dbReference type="GO" id="GO:0016020">
    <property type="term" value="C:membrane"/>
    <property type="evidence" value="ECO:0007669"/>
    <property type="project" value="GOC"/>
</dbReference>
<keyword evidence="5 11" id="KW-0444">Lipid biosynthesis</keyword>
<dbReference type="UniPathway" id="UPA00973"/>
<comment type="similarity">
    <text evidence="2 11">Belongs to the LpxB family.</text>
</comment>
<comment type="catalytic activity">
    <reaction evidence="10 11">
        <text>a lipid X + a UDP-2-N,3-O-bis[(3R)-3-hydroxyacyl]-alpha-D-glucosamine = a lipid A disaccharide + UDP + H(+)</text>
        <dbReference type="Rhea" id="RHEA:67828"/>
        <dbReference type="ChEBI" id="CHEBI:15378"/>
        <dbReference type="ChEBI" id="CHEBI:58223"/>
        <dbReference type="ChEBI" id="CHEBI:137748"/>
        <dbReference type="ChEBI" id="CHEBI:176338"/>
        <dbReference type="ChEBI" id="CHEBI:176343"/>
        <dbReference type="EC" id="2.4.1.182"/>
    </reaction>
</comment>
<evidence type="ECO:0000256" key="2">
    <source>
        <dbReference type="ARBA" id="ARBA00007868"/>
    </source>
</evidence>
<organism evidence="12 13">
    <name type="scientific">Pigmentiphaga aceris</name>
    <dbReference type="NCBI Taxonomy" id="1940612"/>
    <lineage>
        <taxon>Bacteria</taxon>
        <taxon>Pseudomonadati</taxon>
        <taxon>Pseudomonadota</taxon>
        <taxon>Betaproteobacteria</taxon>
        <taxon>Burkholderiales</taxon>
        <taxon>Alcaligenaceae</taxon>
        <taxon>Pigmentiphaga</taxon>
    </lineage>
</organism>
<dbReference type="Pfam" id="PF02684">
    <property type="entry name" value="LpxB"/>
    <property type="match status" value="1"/>
</dbReference>
<keyword evidence="8 11" id="KW-0808">Transferase</keyword>
<evidence type="ECO:0000256" key="10">
    <source>
        <dbReference type="ARBA" id="ARBA00048975"/>
    </source>
</evidence>
<keyword evidence="13" id="KW-1185">Reference proteome</keyword>
<dbReference type="HAMAP" id="MF_00392">
    <property type="entry name" value="LpxB"/>
    <property type="match status" value="1"/>
</dbReference>
<protein>
    <recommendedName>
        <fullName evidence="4 11">Lipid-A-disaccharide synthase</fullName>
        <ecNumber evidence="3 11">2.4.1.182</ecNumber>
    </recommendedName>
</protein>
<evidence type="ECO:0000256" key="6">
    <source>
        <dbReference type="ARBA" id="ARBA00022556"/>
    </source>
</evidence>
<dbReference type="PANTHER" id="PTHR30372:SF4">
    <property type="entry name" value="LIPID-A-DISACCHARIDE SYNTHASE, MITOCHONDRIAL-RELATED"/>
    <property type="match status" value="1"/>
</dbReference>
<comment type="pathway">
    <text evidence="11">Bacterial outer membrane biogenesis; LPS lipid A biosynthesis.</text>
</comment>
<evidence type="ECO:0000313" key="12">
    <source>
        <dbReference type="EMBL" id="QEI09241.1"/>
    </source>
</evidence>
<dbReference type="AlphaFoldDB" id="A0A5C0B7W6"/>
<accession>A0A5C0B7W6</accession>
<dbReference type="EC" id="2.4.1.182" evidence="3 11"/>
<evidence type="ECO:0000256" key="4">
    <source>
        <dbReference type="ARBA" id="ARBA00020902"/>
    </source>
</evidence>
<gene>
    <name evidence="11 12" type="primary">lpxB</name>
    <name evidence="12" type="ORF">FXN63_10800</name>
</gene>
<comment type="function">
    <text evidence="1 11">Condensation of UDP-2,3-diacylglucosamine and 2,3-diacylglucosamine-1-phosphate to form lipid A disaccharide, a precursor of lipid A, a phosphorylated glycolipid that anchors the lipopolysaccharide to the outer membrane of the cell.</text>
</comment>
<dbReference type="OrthoDB" id="9801642at2"/>
<dbReference type="PANTHER" id="PTHR30372">
    <property type="entry name" value="LIPID-A-DISACCHARIDE SYNTHASE"/>
    <property type="match status" value="1"/>
</dbReference>
<dbReference type="Proteomes" id="UP000325161">
    <property type="component" value="Chromosome"/>
</dbReference>
<evidence type="ECO:0000313" key="13">
    <source>
        <dbReference type="Proteomes" id="UP000325161"/>
    </source>
</evidence>
<keyword evidence="6 11" id="KW-0441">Lipid A biosynthesis</keyword>
<dbReference type="GO" id="GO:0008915">
    <property type="term" value="F:lipid-A-disaccharide synthase activity"/>
    <property type="evidence" value="ECO:0007669"/>
    <property type="project" value="UniProtKB-UniRule"/>
</dbReference>
<name>A0A5C0B7W6_9BURK</name>
<evidence type="ECO:0000256" key="7">
    <source>
        <dbReference type="ARBA" id="ARBA00022676"/>
    </source>
</evidence>
<dbReference type="EMBL" id="CP043046">
    <property type="protein sequence ID" value="QEI09241.1"/>
    <property type="molecule type" value="Genomic_DNA"/>
</dbReference>
<dbReference type="InterPro" id="IPR003835">
    <property type="entry name" value="Glyco_trans_19"/>
</dbReference>
<reference evidence="12 13" key="1">
    <citation type="submission" date="2019-08" db="EMBL/GenBank/DDBJ databases">
        <title>Amphibian skin-associated Pigmentiphaga: genome sequence and occurrence across geography and hosts.</title>
        <authorList>
            <person name="Bletz M.C."/>
            <person name="Bunk B."/>
            <person name="Sproeer C."/>
            <person name="Biwer P."/>
            <person name="Reiter S."/>
            <person name="Rabemananjara F.C.E."/>
            <person name="Schulz S."/>
            <person name="Overmann J."/>
            <person name="Vences M."/>
        </authorList>
    </citation>
    <scope>NUCLEOTIDE SEQUENCE [LARGE SCALE GENOMIC DNA]</scope>
    <source>
        <strain evidence="12 13">Mada1488</strain>
    </source>
</reference>
<dbReference type="NCBIfam" id="TIGR00215">
    <property type="entry name" value="lpxB"/>
    <property type="match status" value="1"/>
</dbReference>
<sequence>MVAGEPSGDLLAAAVISGLREQAGNLPIAGIGGPRMEAQGFDTWYPMSKLAVFGYVEALRHYREIVGIRNAARDRWLASPPSVFVGVDAPDFNFGLEESLRTQGIPTVHFVSPSIWAWRGERIHKIKRAVSHMLVMLPFEEKIYQDAGIPVTYVGHPLASTIPRDPDRAAARARLGLSDSDRVLALMPGSRRGELRHLVPRFLEAARLLRQRDPALKVLVPMVNAERQAQFDALAATLPQRVDVQCVAGGTHDILAACDAALVASGTATLETALFKRPMVIAYAVSRLSWWLMKNKGYLPWYGLPNVLANQFVVPELMQDAATPQALAEQTWRALTDDAQAESLRQRFTIMHDDLRRDTAVLAAQAILATAQAKA</sequence>
<evidence type="ECO:0000256" key="8">
    <source>
        <dbReference type="ARBA" id="ARBA00022679"/>
    </source>
</evidence>
<keyword evidence="9 11" id="KW-0443">Lipid metabolism</keyword>
<evidence type="ECO:0000256" key="3">
    <source>
        <dbReference type="ARBA" id="ARBA00012687"/>
    </source>
</evidence>
<evidence type="ECO:0000256" key="1">
    <source>
        <dbReference type="ARBA" id="ARBA00002056"/>
    </source>
</evidence>
<dbReference type="Gene3D" id="3.40.50.2000">
    <property type="entry name" value="Glycogen Phosphorylase B"/>
    <property type="match status" value="1"/>
</dbReference>
<evidence type="ECO:0000256" key="9">
    <source>
        <dbReference type="ARBA" id="ARBA00023098"/>
    </source>
</evidence>
<proteinExistence type="inferred from homology"/>
<dbReference type="RefSeq" id="WP_148819181.1">
    <property type="nucleotide sequence ID" value="NZ_CP043046.1"/>
</dbReference>
<dbReference type="GO" id="GO:0005543">
    <property type="term" value="F:phospholipid binding"/>
    <property type="evidence" value="ECO:0007669"/>
    <property type="project" value="TreeGrafter"/>
</dbReference>
<dbReference type="SUPFAM" id="SSF53756">
    <property type="entry name" value="UDP-Glycosyltransferase/glycogen phosphorylase"/>
    <property type="match status" value="1"/>
</dbReference>
<dbReference type="KEGG" id="pacr:FXN63_10800"/>